<keyword evidence="3" id="KW-1185">Reference proteome</keyword>
<sequence length="389" mass="42662" precursor="true">MKTTNLFLFLLFAVSCGYTFAQDRAKVDWDAAYKRLLEADEVVRKKIDSGQATKEDVINWLKNQKGDAAKQLGKKESAANAGNAKDLTAFKNRLAELVKSGKLSKADAAKLAATMESKGAVKGEAKKEDLVDWDAEYEKLMANPTARGWIEKQGISKAEVIEFLKGKAVSKGSKGKTKGGKGVKPGGRMGRFQFYSLVIGRLHSKDIELGELEIDVDYVISEYPEVNSDLIGKRVKLVGVSGQFIDALLKIKRGETIKVRTGNFNPETRVLGFGYKFHVLERTAPFKPGDFGVPPKEFRGFSGELIGKIVEAVGYEVLLEVKESNPADGSQAKDAASIVGKRIRIAGFFNQHSDAFSDLSEGDEIRVSVTHRDTKSDSIDVTDKLETVE</sequence>
<dbReference type="Proteomes" id="UP000319143">
    <property type="component" value="Unassembled WGS sequence"/>
</dbReference>
<evidence type="ECO:0000256" key="1">
    <source>
        <dbReference type="SAM" id="SignalP"/>
    </source>
</evidence>
<dbReference type="EMBL" id="SJPV01000004">
    <property type="protein sequence ID" value="TWU38531.1"/>
    <property type="molecule type" value="Genomic_DNA"/>
</dbReference>
<organism evidence="2 3">
    <name type="scientific">Novipirellula artificiosorum</name>
    <dbReference type="NCBI Taxonomy" id="2528016"/>
    <lineage>
        <taxon>Bacteria</taxon>
        <taxon>Pseudomonadati</taxon>
        <taxon>Planctomycetota</taxon>
        <taxon>Planctomycetia</taxon>
        <taxon>Pirellulales</taxon>
        <taxon>Pirellulaceae</taxon>
        <taxon>Novipirellula</taxon>
    </lineage>
</organism>
<gene>
    <name evidence="2" type="ORF">Poly41_30080</name>
</gene>
<dbReference type="PROSITE" id="PS51257">
    <property type="entry name" value="PROKAR_LIPOPROTEIN"/>
    <property type="match status" value="1"/>
</dbReference>
<comment type="caution">
    <text evidence="2">The sequence shown here is derived from an EMBL/GenBank/DDBJ whole genome shotgun (WGS) entry which is preliminary data.</text>
</comment>
<accession>A0A5C6DSR1</accession>
<protein>
    <submittedName>
        <fullName evidence="2">Uncharacterized protein</fullName>
    </submittedName>
</protein>
<feature type="signal peptide" evidence="1">
    <location>
        <begin position="1"/>
        <end position="21"/>
    </location>
</feature>
<feature type="chain" id="PRO_5022970276" evidence="1">
    <location>
        <begin position="22"/>
        <end position="389"/>
    </location>
</feature>
<evidence type="ECO:0000313" key="2">
    <source>
        <dbReference type="EMBL" id="TWU38531.1"/>
    </source>
</evidence>
<dbReference type="OrthoDB" id="247246at2"/>
<dbReference type="AlphaFoldDB" id="A0A5C6DSR1"/>
<dbReference type="RefSeq" id="WP_146526884.1">
    <property type="nucleotide sequence ID" value="NZ_SJPV01000004.1"/>
</dbReference>
<proteinExistence type="predicted"/>
<name>A0A5C6DSR1_9BACT</name>
<evidence type="ECO:0000313" key="3">
    <source>
        <dbReference type="Proteomes" id="UP000319143"/>
    </source>
</evidence>
<keyword evidence="1" id="KW-0732">Signal</keyword>
<reference evidence="2 3" key="1">
    <citation type="submission" date="2019-02" db="EMBL/GenBank/DDBJ databases">
        <title>Deep-cultivation of Planctomycetes and their phenomic and genomic characterization uncovers novel biology.</title>
        <authorList>
            <person name="Wiegand S."/>
            <person name="Jogler M."/>
            <person name="Boedeker C."/>
            <person name="Pinto D."/>
            <person name="Vollmers J."/>
            <person name="Rivas-Marin E."/>
            <person name="Kohn T."/>
            <person name="Peeters S.H."/>
            <person name="Heuer A."/>
            <person name="Rast P."/>
            <person name="Oberbeckmann S."/>
            <person name="Bunk B."/>
            <person name="Jeske O."/>
            <person name="Meyerdierks A."/>
            <person name="Storesund J.E."/>
            <person name="Kallscheuer N."/>
            <person name="Luecker S."/>
            <person name="Lage O.M."/>
            <person name="Pohl T."/>
            <person name="Merkel B.J."/>
            <person name="Hornburger P."/>
            <person name="Mueller R.-W."/>
            <person name="Bruemmer F."/>
            <person name="Labrenz M."/>
            <person name="Spormann A.M."/>
            <person name="Op Den Camp H."/>
            <person name="Overmann J."/>
            <person name="Amann R."/>
            <person name="Jetten M.S.M."/>
            <person name="Mascher T."/>
            <person name="Medema M.H."/>
            <person name="Devos D.P."/>
            <person name="Kaster A.-K."/>
            <person name="Ovreas L."/>
            <person name="Rohde M."/>
            <person name="Galperin M.Y."/>
            <person name="Jogler C."/>
        </authorList>
    </citation>
    <scope>NUCLEOTIDE SEQUENCE [LARGE SCALE GENOMIC DNA]</scope>
    <source>
        <strain evidence="2 3">Poly41</strain>
    </source>
</reference>